<dbReference type="Proteomes" id="UP000028521">
    <property type="component" value="Unassembled WGS sequence"/>
</dbReference>
<feature type="transmembrane region" description="Helical" evidence="1">
    <location>
        <begin position="58"/>
        <end position="73"/>
    </location>
</feature>
<proteinExistence type="predicted"/>
<sequence>MSDKLPQQQNTSEEVDLGQLFNMIGNLFTKLFNFIGSVLYKLFLFFVGIILFVKKNSIILFIAAVIGFAYGYVKEKYSEPVYSSFSVIKQNYNTGESLYNLLNYYNDLISDNDTLALAQELNISPKDAGSIVSFEMESVLNMNNKLKVFDRFKKEIDSTIAGDIEFETFLENSYDYEYEFQRLTTKTTKKTLLRQILPNIIKNIEEIDYFIDVQQRDLTQLQNREQVILESLKESDSLQKVYERVLQKDQEGSSSQTSVLINNAKEESSTKEYELFTNDLKLRRELVEIKREKEDLSHILEVISSQQEQGIEDNNITLLGYDINKKIYYAILFFSLVFFVLISIKVIKFLERFREEINF</sequence>
<organism evidence="2 3">
    <name type="scientific">Mangrovimonas yunxiaonensis</name>
    <dbReference type="NCBI Taxonomy" id="1197477"/>
    <lineage>
        <taxon>Bacteria</taxon>
        <taxon>Pseudomonadati</taxon>
        <taxon>Bacteroidota</taxon>
        <taxon>Flavobacteriia</taxon>
        <taxon>Flavobacteriales</taxon>
        <taxon>Flavobacteriaceae</taxon>
        <taxon>Mangrovimonas</taxon>
    </lineage>
</organism>
<keyword evidence="1" id="KW-1133">Transmembrane helix</keyword>
<keyword evidence="1" id="KW-0472">Membrane</keyword>
<evidence type="ECO:0000313" key="3">
    <source>
        <dbReference type="Proteomes" id="UP000028521"/>
    </source>
</evidence>
<protein>
    <submittedName>
        <fullName evidence="2">Uncharacterized protein</fullName>
    </submittedName>
</protein>
<keyword evidence="3" id="KW-1185">Reference proteome</keyword>
<evidence type="ECO:0000256" key="1">
    <source>
        <dbReference type="SAM" id="Phobius"/>
    </source>
</evidence>
<keyword evidence="1" id="KW-0812">Transmembrane</keyword>
<dbReference type="EMBL" id="JPFK01000005">
    <property type="protein sequence ID" value="KFB01253.1"/>
    <property type="molecule type" value="Genomic_DNA"/>
</dbReference>
<name>A0A084TKL7_9FLAO</name>
<dbReference type="OrthoDB" id="1452530at2"/>
<dbReference type="STRING" id="1197477.IA57_05325"/>
<reference evidence="2 3" key="1">
    <citation type="journal article" date="2014" name="Genome Announc.">
        <title>Draft Genome Sequence of the Algicidal Bacterium Mangrovimonas yunxiaonensis Strain LY01.</title>
        <authorList>
            <person name="Li Y."/>
            <person name="Zhu H."/>
            <person name="Li C."/>
            <person name="Zhang H."/>
            <person name="Chen Z."/>
            <person name="Zheng W."/>
            <person name="Xu H."/>
            <person name="Zheng T."/>
        </authorList>
    </citation>
    <scope>NUCLEOTIDE SEQUENCE [LARGE SCALE GENOMIC DNA]</scope>
    <source>
        <strain evidence="2 3">LY01</strain>
    </source>
</reference>
<gene>
    <name evidence="2" type="ORF">IA57_05325</name>
</gene>
<reference evidence="3" key="2">
    <citation type="submission" date="2014-07" db="EMBL/GenBank/DDBJ databases">
        <title>Genome sequence of Mangrovimonas yunxiaonensis.</title>
        <authorList>
            <person name="Li Y."/>
            <person name="Zheng T."/>
        </authorList>
    </citation>
    <scope>NUCLEOTIDE SEQUENCE [LARGE SCALE GENOMIC DNA]</scope>
    <source>
        <strain evidence="3">LY01</strain>
    </source>
</reference>
<dbReference type="AlphaFoldDB" id="A0A084TKL7"/>
<accession>A0A084TKL7</accession>
<dbReference type="eggNOG" id="ENOG502Z8F0">
    <property type="taxonomic scope" value="Bacteria"/>
</dbReference>
<feature type="transmembrane region" description="Helical" evidence="1">
    <location>
        <begin position="31"/>
        <end position="53"/>
    </location>
</feature>
<dbReference type="RefSeq" id="WP_036120177.1">
    <property type="nucleotide sequence ID" value="NZ_BMET01000001.1"/>
</dbReference>
<comment type="caution">
    <text evidence="2">The sequence shown here is derived from an EMBL/GenBank/DDBJ whole genome shotgun (WGS) entry which is preliminary data.</text>
</comment>
<evidence type="ECO:0000313" key="2">
    <source>
        <dbReference type="EMBL" id="KFB01253.1"/>
    </source>
</evidence>
<feature type="transmembrane region" description="Helical" evidence="1">
    <location>
        <begin position="327"/>
        <end position="347"/>
    </location>
</feature>